<reference evidence="2 3" key="1">
    <citation type="journal article" date="2019" name="Sci. Rep.">
        <title>A multi-omics analysis of the grapevine pathogen Lasiodiplodia theobromae reveals that temperature affects the expression of virulence- and pathogenicity-related genes.</title>
        <authorList>
            <person name="Felix C."/>
            <person name="Meneses R."/>
            <person name="Goncalves M.F.M."/>
            <person name="Tilleman L."/>
            <person name="Duarte A.S."/>
            <person name="Jorrin-Novo J.V."/>
            <person name="Van de Peer Y."/>
            <person name="Deforce D."/>
            <person name="Van Nieuwerburgh F."/>
            <person name="Esteves A.C."/>
            <person name="Alves A."/>
        </authorList>
    </citation>
    <scope>NUCLEOTIDE SEQUENCE [LARGE SCALE GENOMIC DNA]</scope>
    <source>
        <strain evidence="2 3">LA-SOL3</strain>
    </source>
</reference>
<gene>
    <name evidence="2" type="ORF">DBV05_g878</name>
</gene>
<feature type="compositionally biased region" description="Pro residues" evidence="1">
    <location>
        <begin position="52"/>
        <end position="69"/>
    </location>
</feature>
<organism evidence="2 3">
    <name type="scientific">Lasiodiplodia theobromae</name>
    <dbReference type="NCBI Taxonomy" id="45133"/>
    <lineage>
        <taxon>Eukaryota</taxon>
        <taxon>Fungi</taxon>
        <taxon>Dikarya</taxon>
        <taxon>Ascomycota</taxon>
        <taxon>Pezizomycotina</taxon>
        <taxon>Dothideomycetes</taxon>
        <taxon>Dothideomycetes incertae sedis</taxon>
        <taxon>Botryosphaeriales</taxon>
        <taxon>Botryosphaeriaceae</taxon>
        <taxon>Lasiodiplodia</taxon>
    </lineage>
</organism>
<feature type="compositionally biased region" description="Low complexity" evidence="1">
    <location>
        <begin position="23"/>
        <end position="40"/>
    </location>
</feature>
<sequence>MASPSERGTFPVDSPSSRRFNPTTAAPAGDSGSSSSTVSTLERSFGGLDINPSPPPPPPLPESLLPVPVPVPLPPLSPRPTYGIVSRTFMERRWQRWKYEREREMERQMGRHTTSLAAATATAIRGEHWQRRSLAAESRVRTAGIARRRQTPRREPAAAAAAARGTRVWWKDDGVMAEQARPFLMPLVPGDGRGRNVLFKDHFQRYPEVEWFREQGVGVMEEENDDGDDGDDDMDEDEDEEENVGGDQRTREDSVMGDD</sequence>
<evidence type="ECO:0000313" key="3">
    <source>
        <dbReference type="Proteomes" id="UP000325902"/>
    </source>
</evidence>
<name>A0A5N5DWQ6_9PEZI</name>
<protein>
    <submittedName>
        <fullName evidence="2">Uncharacterized protein</fullName>
    </submittedName>
</protein>
<feature type="compositionally biased region" description="Basic and acidic residues" evidence="1">
    <location>
        <begin position="248"/>
        <end position="259"/>
    </location>
</feature>
<dbReference type="EMBL" id="VCHE01000003">
    <property type="protein sequence ID" value="KAB2580594.1"/>
    <property type="molecule type" value="Genomic_DNA"/>
</dbReference>
<feature type="region of interest" description="Disordered" evidence="1">
    <location>
        <begin position="214"/>
        <end position="259"/>
    </location>
</feature>
<evidence type="ECO:0000313" key="2">
    <source>
        <dbReference type="EMBL" id="KAB2580594.1"/>
    </source>
</evidence>
<proteinExistence type="predicted"/>
<comment type="caution">
    <text evidence="2">The sequence shown here is derived from an EMBL/GenBank/DDBJ whole genome shotgun (WGS) entry which is preliminary data.</text>
</comment>
<feature type="compositionally biased region" description="Acidic residues" evidence="1">
    <location>
        <begin position="220"/>
        <end position="244"/>
    </location>
</feature>
<accession>A0A5N5DWQ6</accession>
<feature type="region of interest" description="Disordered" evidence="1">
    <location>
        <begin position="145"/>
        <end position="165"/>
    </location>
</feature>
<evidence type="ECO:0000256" key="1">
    <source>
        <dbReference type="SAM" id="MobiDB-lite"/>
    </source>
</evidence>
<dbReference type="Proteomes" id="UP000325902">
    <property type="component" value="Unassembled WGS sequence"/>
</dbReference>
<keyword evidence="3" id="KW-1185">Reference proteome</keyword>
<dbReference type="AlphaFoldDB" id="A0A5N5DWQ6"/>
<feature type="region of interest" description="Disordered" evidence="1">
    <location>
        <begin position="1"/>
        <end position="69"/>
    </location>
</feature>